<dbReference type="EMBL" id="JBAHYK010002317">
    <property type="protein sequence ID" value="KAL0565328.1"/>
    <property type="molecule type" value="Genomic_DNA"/>
</dbReference>
<comment type="caution">
    <text evidence="1">The sequence shown here is derived from an EMBL/GenBank/DDBJ whole genome shotgun (WGS) entry which is preliminary data.</text>
</comment>
<sequence>MNKTVAVGGGMWESLRTCVGEREVMDSGQTRFTLKDQGDYLDLRLHQQEAWLAWLVQAPGVFHALRVLLDNDLTDYHLITPEIRLNGYLSRSEDTRQRRQKQPVYLFVCPPSPDTAFESCTTQSLHWWSCHPSGEPSLSEDVCEQLGLPVELSLWVGRFREFSWQSEQYKALHHYQLARGFNPDTLDFARYLGYPIYQVLRGSGRFEEMVEEVPETPANVQSTGKKVSGLWSTVSASISAWSWAASEDLDIPAVGL</sequence>
<reference evidence="1 2" key="1">
    <citation type="submission" date="2024-02" db="EMBL/GenBank/DDBJ databases">
        <title>A draft genome for the cacao thread blight pathogen Marasmius crinis-equi.</title>
        <authorList>
            <person name="Cohen S.P."/>
            <person name="Baruah I.K."/>
            <person name="Amoako-Attah I."/>
            <person name="Bukari Y."/>
            <person name="Meinhardt L.W."/>
            <person name="Bailey B.A."/>
        </authorList>
    </citation>
    <scope>NUCLEOTIDE SEQUENCE [LARGE SCALE GENOMIC DNA]</scope>
    <source>
        <strain evidence="1 2">GH-76</strain>
    </source>
</reference>
<gene>
    <name evidence="1" type="ORF">V5O48_016696</name>
</gene>
<dbReference type="Proteomes" id="UP001465976">
    <property type="component" value="Unassembled WGS sequence"/>
</dbReference>
<protein>
    <submittedName>
        <fullName evidence="1">Uncharacterized protein</fullName>
    </submittedName>
</protein>
<evidence type="ECO:0000313" key="1">
    <source>
        <dbReference type="EMBL" id="KAL0565328.1"/>
    </source>
</evidence>
<evidence type="ECO:0000313" key="2">
    <source>
        <dbReference type="Proteomes" id="UP001465976"/>
    </source>
</evidence>
<organism evidence="1 2">
    <name type="scientific">Marasmius crinis-equi</name>
    <dbReference type="NCBI Taxonomy" id="585013"/>
    <lineage>
        <taxon>Eukaryota</taxon>
        <taxon>Fungi</taxon>
        <taxon>Dikarya</taxon>
        <taxon>Basidiomycota</taxon>
        <taxon>Agaricomycotina</taxon>
        <taxon>Agaricomycetes</taxon>
        <taxon>Agaricomycetidae</taxon>
        <taxon>Agaricales</taxon>
        <taxon>Marasmiineae</taxon>
        <taxon>Marasmiaceae</taxon>
        <taxon>Marasmius</taxon>
    </lineage>
</organism>
<keyword evidence="2" id="KW-1185">Reference proteome</keyword>
<accession>A0ABR3ER49</accession>
<proteinExistence type="predicted"/>
<name>A0ABR3ER49_9AGAR</name>